<evidence type="ECO:0000313" key="3">
    <source>
        <dbReference type="Proteomes" id="UP000824083"/>
    </source>
</evidence>
<evidence type="ECO:0000259" key="1">
    <source>
        <dbReference type="Pfam" id="PF13018"/>
    </source>
</evidence>
<reference evidence="2" key="2">
    <citation type="journal article" date="2021" name="PeerJ">
        <title>Extensive microbial diversity within the chicken gut microbiome revealed by metagenomics and culture.</title>
        <authorList>
            <person name="Gilroy R."/>
            <person name="Ravi A."/>
            <person name="Getino M."/>
            <person name="Pursley I."/>
            <person name="Horton D.L."/>
            <person name="Alikhan N.F."/>
            <person name="Baker D."/>
            <person name="Gharbi K."/>
            <person name="Hall N."/>
            <person name="Watson M."/>
            <person name="Adriaenssens E.M."/>
            <person name="Foster-Nyarko E."/>
            <person name="Jarju S."/>
            <person name="Secka A."/>
            <person name="Antonio M."/>
            <person name="Oren A."/>
            <person name="Chaudhuri R.R."/>
            <person name="La Ragione R."/>
            <person name="Hildebrand F."/>
            <person name="Pallen M.J."/>
        </authorList>
    </citation>
    <scope>NUCLEOTIDE SEQUENCE</scope>
    <source>
        <strain evidence="2">7463</strain>
    </source>
</reference>
<dbReference type="AlphaFoldDB" id="A0A9D1IGT0"/>
<organism evidence="2 3">
    <name type="scientific">Candidatus Aphodousia faecigallinarum</name>
    <dbReference type="NCBI Taxonomy" id="2840677"/>
    <lineage>
        <taxon>Bacteria</taxon>
        <taxon>Pseudomonadati</taxon>
        <taxon>Pseudomonadota</taxon>
        <taxon>Betaproteobacteria</taxon>
        <taxon>Burkholderiales</taxon>
        <taxon>Sutterellaceae</taxon>
        <taxon>Sutterellaceae incertae sedis</taxon>
        <taxon>Candidatus Aphodousia</taxon>
    </lineage>
</organism>
<gene>
    <name evidence="2" type="ORF">IAC56_01945</name>
</gene>
<name>A0A9D1IGT0_9BURK</name>
<dbReference type="Proteomes" id="UP000824083">
    <property type="component" value="Unassembled WGS sequence"/>
</dbReference>
<proteinExistence type="predicted"/>
<dbReference type="Pfam" id="PF13018">
    <property type="entry name" value="ESPR"/>
    <property type="match status" value="1"/>
</dbReference>
<protein>
    <submittedName>
        <fullName evidence="2">ESPR domain-containing protein</fullName>
    </submittedName>
</protein>
<dbReference type="EMBL" id="DVMY01000033">
    <property type="protein sequence ID" value="HIU37022.1"/>
    <property type="molecule type" value="Genomic_DNA"/>
</dbReference>
<sequence>MNKAFKVLWNQVRGSYVVASENQVTHGKPGKATKTIVAAAVAGLIASASAMADPVDVTLGWVKDNGTSKFIYGDGQELNIVTTAHVGNLIADLQAAQNGSLKDIFVALGQQTHEGNTTIMGVTGGKNFLDHATNNELDGTFGETIETLLDNDQIIEKIRQQFAVADSETENNFVGGTTINVGDENSSPIVMGIVGTDLVMNAGFGMGFGTEKPSELHFVRTGDSKITFNSGNSVGIVGAGLSINANSGNNAILGATRAPSTSSTLNGDTYLNIKNGANVVGAFGAGAAIALGGKSTSTLNGTSHILVDSKVDSDNLEGISIGLIGGGLSIAAENGSTESTVTGTQIDVNEGILAGVIGGGVALGTDISSISAEIKDFANSQIPGASFIVGNLFNNKGGTAVTNVETDTILTLGAQASSAMVMGGGVAIANSSGKDLVSSASASSKNVVLNLEGVDFVFGADEEGSQSKGEYYSAALKFKNFVENAVKDLTTSDPFSLSQFITGLKDSVKSLNVGGVHVANLGGGLTIARAADDSATANATATVESVEMNLNGGYNVANLAGGIAVGIGSSNSPADAVTSTSNVNTVNINISGGENILTGAGGISYAT</sequence>
<feature type="domain" description="ESPR" evidence="1">
    <location>
        <begin position="1"/>
        <end position="49"/>
    </location>
</feature>
<accession>A0A9D1IGT0</accession>
<reference evidence="2" key="1">
    <citation type="submission" date="2020-10" db="EMBL/GenBank/DDBJ databases">
        <authorList>
            <person name="Gilroy R."/>
        </authorList>
    </citation>
    <scope>NUCLEOTIDE SEQUENCE</scope>
    <source>
        <strain evidence="2">7463</strain>
    </source>
</reference>
<feature type="non-terminal residue" evidence="2">
    <location>
        <position position="607"/>
    </location>
</feature>
<dbReference type="InterPro" id="IPR024973">
    <property type="entry name" value="ESPR"/>
</dbReference>
<comment type="caution">
    <text evidence="2">The sequence shown here is derived from an EMBL/GenBank/DDBJ whole genome shotgun (WGS) entry which is preliminary data.</text>
</comment>
<evidence type="ECO:0000313" key="2">
    <source>
        <dbReference type="EMBL" id="HIU37022.1"/>
    </source>
</evidence>